<proteinExistence type="inferred from homology"/>
<evidence type="ECO:0000256" key="6">
    <source>
        <dbReference type="ARBA" id="ARBA00025046"/>
    </source>
</evidence>
<evidence type="ECO:0000313" key="11">
    <source>
        <dbReference type="Proteomes" id="UP001190700"/>
    </source>
</evidence>
<evidence type="ECO:0000256" key="4">
    <source>
        <dbReference type="ARBA" id="ARBA00022723"/>
    </source>
</evidence>
<dbReference type="InterPro" id="IPR010203">
    <property type="entry name" value="RraA"/>
</dbReference>
<sequence length="223" mass="23696">MMVTGVDVVGLSKRVPVPTSSCSTALPRATSIVSRPWLAEFSVAFSTTYYPPPDLARLGTADLCDVFHPQEVGQHSDLKIADSIFRNYGGKTRFSGKIATVHCYENNPLVRKALEAPGEDHVLVVDGGGSLRCALLGDNLAEHAAKNGWQGIILNACIRDSEEISKMAVGVKALNTHPLKSAKGNPGVQDVPVTFAGVTFIPGQYVYADSDGIVVSEKDLGSN</sequence>
<dbReference type="NCBIfam" id="TIGR01935">
    <property type="entry name" value="NOT-MenG"/>
    <property type="match status" value="1"/>
</dbReference>
<comment type="function">
    <text evidence="6 9">Catalyzes the aldol cleavage of 4-hydroxy-4-methyl-2-oxoglutarate (HMG) into 2 molecules of pyruvate. Also contains a secondary oxaloacetate (OAA) decarboxylase activity due to the common pyruvate enolate transition state formed following C-C bond cleavage in the retro-aldol and decarboxylation reactions.</text>
</comment>
<organism evidence="10 11">
    <name type="scientific">Cymbomonas tetramitiformis</name>
    <dbReference type="NCBI Taxonomy" id="36881"/>
    <lineage>
        <taxon>Eukaryota</taxon>
        <taxon>Viridiplantae</taxon>
        <taxon>Chlorophyta</taxon>
        <taxon>Pyramimonadophyceae</taxon>
        <taxon>Pyramimonadales</taxon>
        <taxon>Pyramimonadaceae</taxon>
        <taxon>Cymbomonas</taxon>
    </lineage>
</organism>
<keyword evidence="11" id="KW-1185">Reference proteome</keyword>
<dbReference type="InterPro" id="IPR005493">
    <property type="entry name" value="RraA/RraA-like"/>
</dbReference>
<dbReference type="GO" id="GO:0008428">
    <property type="term" value="F:ribonuclease inhibitor activity"/>
    <property type="evidence" value="ECO:0007669"/>
    <property type="project" value="InterPro"/>
</dbReference>
<keyword evidence="4 8" id="KW-0479">Metal-binding</keyword>
<dbReference type="Gene3D" id="3.50.30.40">
    <property type="entry name" value="Ribonuclease E inhibitor RraA/RraA-like"/>
    <property type="match status" value="1"/>
</dbReference>
<protein>
    <recommendedName>
        <fullName evidence="9">4-hydroxy-4-methyl-2-oxoglutarate aldolase</fullName>
        <shortName evidence="9">HMG aldolase</shortName>
        <ecNumber evidence="9">4.1.1.112</ecNumber>
        <ecNumber evidence="9">4.1.3.17</ecNumber>
    </recommendedName>
    <alternativeName>
        <fullName evidence="9">Oxaloacetate decarboxylase</fullName>
    </alternativeName>
</protein>
<evidence type="ECO:0000256" key="3">
    <source>
        <dbReference type="ARBA" id="ARBA00011233"/>
    </source>
</evidence>
<dbReference type="EC" id="4.1.1.112" evidence="9"/>
<evidence type="ECO:0000256" key="7">
    <source>
        <dbReference type="ARBA" id="ARBA00047973"/>
    </source>
</evidence>
<dbReference type="NCBIfam" id="NF006875">
    <property type="entry name" value="PRK09372.1"/>
    <property type="match status" value="1"/>
</dbReference>
<dbReference type="EC" id="4.1.3.17" evidence="9"/>
<comment type="similarity">
    <text evidence="2 9">Belongs to the class II aldolase/RraA-like family.</text>
</comment>
<dbReference type="GO" id="GO:0008948">
    <property type="term" value="F:oxaloacetate decarboxylase activity"/>
    <property type="evidence" value="ECO:0007669"/>
    <property type="project" value="UniProtKB-EC"/>
</dbReference>
<evidence type="ECO:0000256" key="5">
    <source>
        <dbReference type="ARBA" id="ARBA00023239"/>
    </source>
</evidence>
<comment type="cofactor">
    <cofactor evidence="9">
        <name>a divalent metal cation</name>
        <dbReference type="ChEBI" id="CHEBI:60240"/>
    </cofactor>
</comment>
<comment type="cofactor">
    <cofactor evidence="8">
        <name>Mg(2+)</name>
        <dbReference type="ChEBI" id="CHEBI:18420"/>
    </cofactor>
</comment>
<comment type="catalytic activity">
    <reaction evidence="7 9">
        <text>oxaloacetate + H(+) = pyruvate + CO2</text>
        <dbReference type="Rhea" id="RHEA:15641"/>
        <dbReference type="ChEBI" id="CHEBI:15361"/>
        <dbReference type="ChEBI" id="CHEBI:15378"/>
        <dbReference type="ChEBI" id="CHEBI:16452"/>
        <dbReference type="ChEBI" id="CHEBI:16526"/>
        <dbReference type="EC" id="4.1.1.112"/>
    </reaction>
</comment>
<gene>
    <name evidence="10" type="ORF">CYMTET_13330</name>
</gene>
<dbReference type="PANTHER" id="PTHR33254">
    <property type="entry name" value="4-HYDROXY-4-METHYL-2-OXOGLUTARATE ALDOLASE 3-RELATED"/>
    <property type="match status" value="1"/>
</dbReference>
<dbReference type="Proteomes" id="UP001190700">
    <property type="component" value="Unassembled WGS sequence"/>
</dbReference>
<dbReference type="AlphaFoldDB" id="A0AAE0GJV6"/>
<evidence type="ECO:0000256" key="8">
    <source>
        <dbReference type="PIRSR" id="PIRSR605493-1"/>
    </source>
</evidence>
<evidence type="ECO:0000256" key="9">
    <source>
        <dbReference type="RuleBase" id="RU004338"/>
    </source>
</evidence>
<feature type="binding site" evidence="8">
    <location>
        <begin position="137"/>
        <end position="140"/>
    </location>
    <ligand>
        <name>substrate</name>
    </ligand>
</feature>
<comment type="catalytic activity">
    <reaction evidence="1 9">
        <text>4-hydroxy-4-methyl-2-oxoglutarate = 2 pyruvate</text>
        <dbReference type="Rhea" id="RHEA:22748"/>
        <dbReference type="ChEBI" id="CHEBI:15361"/>
        <dbReference type="ChEBI" id="CHEBI:58276"/>
        <dbReference type="EC" id="4.1.3.17"/>
    </reaction>
</comment>
<dbReference type="PANTHER" id="PTHR33254:SF4">
    <property type="entry name" value="4-HYDROXY-4-METHYL-2-OXOGLUTARATE ALDOLASE 3-RELATED"/>
    <property type="match status" value="1"/>
</dbReference>
<dbReference type="GO" id="GO:0047443">
    <property type="term" value="F:4-hydroxy-4-methyl-2-oxoglutarate aldolase activity"/>
    <property type="evidence" value="ECO:0007669"/>
    <property type="project" value="UniProtKB-EC"/>
</dbReference>
<dbReference type="SUPFAM" id="SSF89562">
    <property type="entry name" value="RraA-like"/>
    <property type="match status" value="1"/>
</dbReference>
<keyword evidence="5 9" id="KW-0456">Lyase</keyword>
<evidence type="ECO:0000256" key="2">
    <source>
        <dbReference type="ARBA" id="ARBA00008621"/>
    </source>
</evidence>
<accession>A0AAE0GJV6</accession>
<feature type="binding site" evidence="8">
    <location>
        <position position="159"/>
    </location>
    <ligand>
        <name>substrate</name>
    </ligand>
</feature>
<keyword evidence="8" id="KW-0460">Magnesium</keyword>
<name>A0AAE0GJV6_9CHLO</name>
<comment type="caution">
    <text evidence="10">The sequence shown here is derived from an EMBL/GenBank/DDBJ whole genome shotgun (WGS) entry which is preliminary data.</text>
</comment>
<dbReference type="GO" id="GO:0051252">
    <property type="term" value="P:regulation of RNA metabolic process"/>
    <property type="evidence" value="ECO:0007669"/>
    <property type="project" value="InterPro"/>
</dbReference>
<dbReference type="GO" id="GO:0046872">
    <property type="term" value="F:metal ion binding"/>
    <property type="evidence" value="ECO:0007669"/>
    <property type="project" value="UniProtKB-KW"/>
</dbReference>
<evidence type="ECO:0000256" key="1">
    <source>
        <dbReference type="ARBA" id="ARBA00001342"/>
    </source>
</evidence>
<evidence type="ECO:0000313" key="10">
    <source>
        <dbReference type="EMBL" id="KAK3278751.1"/>
    </source>
</evidence>
<dbReference type="CDD" id="cd16841">
    <property type="entry name" value="RraA_family"/>
    <property type="match status" value="1"/>
</dbReference>
<dbReference type="InterPro" id="IPR036704">
    <property type="entry name" value="RraA/RraA-like_sf"/>
</dbReference>
<reference evidence="10 11" key="1">
    <citation type="journal article" date="2015" name="Genome Biol. Evol.">
        <title>Comparative Genomics of a Bacterivorous Green Alga Reveals Evolutionary Causalities and Consequences of Phago-Mixotrophic Mode of Nutrition.</title>
        <authorList>
            <person name="Burns J.A."/>
            <person name="Paasch A."/>
            <person name="Narechania A."/>
            <person name="Kim E."/>
        </authorList>
    </citation>
    <scope>NUCLEOTIDE SEQUENCE [LARGE SCALE GENOMIC DNA]</scope>
    <source>
        <strain evidence="10 11">PLY_AMNH</strain>
    </source>
</reference>
<feature type="binding site" evidence="8">
    <location>
        <position position="160"/>
    </location>
    <ligand>
        <name>Mg(2+)</name>
        <dbReference type="ChEBI" id="CHEBI:18420"/>
    </ligand>
</feature>
<dbReference type="Pfam" id="PF03737">
    <property type="entry name" value="RraA-like"/>
    <property type="match status" value="1"/>
</dbReference>
<dbReference type="EMBL" id="LGRX02005295">
    <property type="protein sequence ID" value="KAK3278751.1"/>
    <property type="molecule type" value="Genomic_DNA"/>
</dbReference>
<comment type="subunit">
    <text evidence="3 9">Homotrimer.</text>
</comment>